<evidence type="ECO:0000256" key="7">
    <source>
        <dbReference type="ARBA" id="ARBA00057660"/>
    </source>
</evidence>
<feature type="region of interest" description="Disordered" evidence="12">
    <location>
        <begin position="634"/>
        <end position="684"/>
    </location>
</feature>
<dbReference type="Pfam" id="PF07571">
    <property type="entry name" value="TAF6_C"/>
    <property type="match status" value="1"/>
</dbReference>
<accession>A0AA41MIW9</accession>
<evidence type="ECO:0000256" key="8">
    <source>
        <dbReference type="ARBA" id="ARBA00062271"/>
    </source>
</evidence>
<name>A0AA41MIW9_SCICA</name>
<feature type="region of interest" description="Disordered" evidence="12">
    <location>
        <begin position="1"/>
        <end position="61"/>
    </location>
</feature>
<dbReference type="CDD" id="cd08050">
    <property type="entry name" value="TAF6C"/>
    <property type="match status" value="1"/>
</dbReference>
<evidence type="ECO:0000313" key="14">
    <source>
        <dbReference type="EMBL" id="MBZ3872603.1"/>
    </source>
</evidence>
<dbReference type="PANTHER" id="PTHR10221:SF9">
    <property type="entry name" value="TRANSCRIPTION INITIATION FACTOR TFIID SUBUNIT 6"/>
    <property type="match status" value="1"/>
</dbReference>
<dbReference type="SUPFAM" id="SSF48371">
    <property type="entry name" value="ARM repeat"/>
    <property type="match status" value="1"/>
</dbReference>
<reference evidence="14" key="1">
    <citation type="submission" date="2020-03" db="EMBL/GenBank/DDBJ databases">
        <title>Studies in the Genomics of Life Span.</title>
        <authorList>
            <person name="Glass D."/>
        </authorList>
    </citation>
    <scope>NUCLEOTIDE SEQUENCE</scope>
    <source>
        <strain evidence="14">SUZIE</strain>
        <tissue evidence="14">Muscle</tissue>
    </source>
</reference>
<gene>
    <name evidence="14" type="ORF">SUZIE_118765</name>
</gene>
<dbReference type="EMBL" id="JAATJV010188917">
    <property type="protein sequence ID" value="MBZ3872603.1"/>
    <property type="molecule type" value="Genomic_DNA"/>
</dbReference>
<feature type="region of interest" description="Disordered" evidence="12">
    <location>
        <begin position="721"/>
        <end position="788"/>
    </location>
</feature>
<dbReference type="InterPro" id="IPR046344">
    <property type="entry name" value="TAF6_C_sf"/>
</dbReference>
<feature type="compositionally biased region" description="Low complexity" evidence="12">
    <location>
        <begin position="743"/>
        <end position="756"/>
    </location>
</feature>
<evidence type="ECO:0000256" key="3">
    <source>
        <dbReference type="ARBA" id="ARBA00023015"/>
    </source>
</evidence>
<comment type="similarity">
    <text evidence="2">Belongs to the TAF6 family.</text>
</comment>
<comment type="subcellular location">
    <subcellularLocation>
        <location evidence="1">Nucleus</location>
    </subcellularLocation>
</comment>
<evidence type="ECO:0000256" key="2">
    <source>
        <dbReference type="ARBA" id="ARBA00007688"/>
    </source>
</evidence>
<dbReference type="GO" id="GO:0003713">
    <property type="term" value="F:transcription coactivator activity"/>
    <property type="evidence" value="ECO:0007669"/>
    <property type="project" value="TreeGrafter"/>
</dbReference>
<organism evidence="14 15">
    <name type="scientific">Sciurus carolinensis</name>
    <name type="common">Eastern gray squirrel</name>
    <dbReference type="NCBI Taxonomy" id="30640"/>
    <lineage>
        <taxon>Eukaryota</taxon>
        <taxon>Metazoa</taxon>
        <taxon>Chordata</taxon>
        <taxon>Craniata</taxon>
        <taxon>Vertebrata</taxon>
        <taxon>Euteleostomi</taxon>
        <taxon>Mammalia</taxon>
        <taxon>Eutheria</taxon>
        <taxon>Euarchontoglires</taxon>
        <taxon>Glires</taxon>
        <taxon>Rodentia</taxon>
        <taxon>Sciuromorpha</taxon>
        <taxon>Sciuridae</taxon>
        <taxon>Sciurinae</taxon>
        <taxon>Sciurini</taxon>
        <taxon>Sciurus</taxon>
    </lineage>
</organism>
<dbReference type="InterPro" id="IPR016024">
    <property type="entry name" value="ARM-type_fold"/>
</dbReference>
<dbReference type="Gene3D" id="1.10.20.10">
    <property type="entry name" value="Histone, subunit A"/>
    <property type="match status" value="1"/>
</dbReference>
<dbReference type="GO" id="GO:0005669">
    <property type="term" value="C:transcription factor TFIID complex"/>
    <property type="evidence" value="ECO:0007669"/>
    <property type="project" value="InterPro"/>
</dbReference>
<comment type="function">
    <text evidence="7">The TFIID basal transcription factor complex plays a major role in the initiation of RNA polymerase II (Pol II)-dependent transcription. TFIID recognizes and binds promoters with or without a TATA box via its subunit TBP, a TATA-box-binding protein, and promotes assembly of the pre-initiation complex (PIC). The TFIID complex consists of TBP and TBP-associated factors (TAFs), including TAF1, TAF2, TAF3, TAF4, TAF5, TAF6, TAF7, TAF8, TAF9, TAF10, TAF11, TAF12 and TAF13. The TFIID complex structure can be divided into 3 modules TFIID-A, TFIID-B, and TFIID-C. TAF6 homodimer connects TFIID modules, forming a rigid core.</text>
</comment>
<dbReference type="AlphaFoldDB" id="A0AA41MIW9"/>
<feature type="domain" description="TATA box binding protein associated factor (TAF) histone-like fold" evidence="13">
    <location>
        <begin position="122"/>
        <end position="188"/>
    </location>
</feature>
<feature type="compositionally biased region" description="Polar residues" evidence="12">
    <location>
        <begin position="18"/>
        <end position="32"/>
    </location>
</feature>
<evidence type="ECO:0000313" key="15">
    <source>
        <dbReference type="Proteomes" id="UP001166674"/>
    </source>
</evidence>
<feature type="compositionally biased region" description="Pro residues" evidence="12">
    <location>
        <begin position="732"/>
        <end position="742"/>
    </location>
</feature>
<evidence type="ECO:0000256" key="6">
    <source>
        <dbReference type="ARBA" id="ARBA00040091"/>
    </source>
</evidence>
<dbReference type="InterPro" id="IPR037796">
    <property type="entry name" value="TAF6"/>
</dbReference>
<dbReference type="GO" id="GO:0046695">
    <property type="term" value="C:SLIK (SAGA-like) complex"/>
    <property type="evidence" value="ECO:0007669"/>
    <property type="project" value="InterPro"/>
</dbReference>
<dbReference type="GO" id="GO:0016251">
    <property type="term" value="F:RNA polymerase II general transcription initiation factor activity"/>
    <property type="evidence" value="ECO:0007669"/>
    <property type="project" value="InterPro"/>
</dbReference>
<dbReference type="SUPFAM" id="SSF47113">
    <property type="entry name" value="Histone-fold"/>
    <property type="match status" value="1"/>
</dbReference>
<dbReference type="GO" id="GO:0051123">
    <property type="term" value="P:RNA polymerase II preinitiation complex assembly"/>
    <property type="evidence" value="ECO:0007669"/>
    <property type="project" value="TreeGrafter"/>
</dbReference>
<evidence type="ECO:0000256" key="11">
    <source>
        <dbReference type="ARBA" id="ARBA00081385"/>
    </source>
</evidence>
<evidence type="ECO:0000256" key="5">
    <source>
        <dbReference type="ARBA" id="ARBA00023242"/>
    </source>
</evidence>
<dbReference type="FunFam" id="1.10.20.10:FF:000030">
    <property type="entry name" value="Transcription initiation factor TFIID subunit 6"/>
    <property type="match status" value="1"/>
</dbReference>
<dbReference type="InterPro" id="IPR009072">
    <property type="entry name" value="Histone-fold"/>
</dbReference>
<evidence type="ECO:0000256" key="1">
    <source>
        <dbReference type="ARBA" id="ARBA00004123"/>
    </source>
</evidence>
<comment type="caution">
    <text evidence="14">The sequence shown here is derived from an EMBL/GenBank/DDBJ whole genome shotgun (WGS) entry which is preliminary data.</text>
</comment>
<dbReference type="Proteomes" id="UP001166674">
    <property type="component" value="Unassembled WGS sequence"/>
</dbReference>
<dbReference type="InterPro" id="IPR011442">
    <property type="entry name" value="TAF6_C"/>
</dbReference>
<protein>
    <recommendedName>
        <fullName evidence="6">Transcription initiation factor TFIID subunit 6</fullName>
    </recommendedName>
    <alternativeName>
        <fullName evidence="10">Transcription initiation factor TFIID 70 kDa subunit</fullName>
    </alternativeName>
    <alternativeName>
        <fullName evidence="11">Transcription initiation factor TFIID 80 kDa subunit</fullName>
    </alternativeName>
    <alternativeName>
        <fullName evidence="9">p80</fullName>
    </alternativeName>
</protein>
<dbReference type="FunFam" id="1.25.40.770:FF:000001">
    <property type="entry name" value="Transcription initiation factor TFIID subunit 6"/>
    <property type="match status" value="1"/>
</dbReference>
<sequence>MEDVVPQFQDGPRHSLPGSYSNSAKFHQNLTQGFKEDAGPTHHPQAPLTAKKKSNIPNRTGPMTMRGAQITTVCLQTNFGKVAGPLNSEAGLHLSTLGLHPSGVGRRCSSMAEEKKLKLSNTVLPSESMKVVAESMGIAQIQEETCQLLTDEVSYRIKEIAQDALKFMHMGKRQKLTTSDIDYALKLKNVEPLYGFHAQEFIPFRFASGGGRELYFYEEKEVDLSDIINTPLPRVPLDVCLKAHWLSIEGCQPAIPENPPPAPKEQQKAEATEPLKSAKPGQEEDGPLKGKGQGAAPADGKGKEKKAPPLLEGAPLRLKPRSIHELSVEQQLYYKEITEACVGSCEAKRAEALQSIATDPGLYQMLPRFSTFISEGVRVNVVQNNLALLIYLMRMVKALMDNPTLYLEKYVHELIPAVMTCIVSRQLCLRPDVDNHWALRDFAARLVAQICKHFSTTTNNIQSRITKTFTKSWVDEKTPWTTRYGSIAGLAELGHDVIKTLILPRLQQEGERIRSVLDGPVLSNIDRIGADHVQSLLLKHCAPVLAKLHPPPDNQDAYRAEFGSLGPLLCSHVVKARAQAALQAQQVNRTTLTITQPRPTLTLSQAPQPGPRTPGLLKVPGSIALPVQTLVSARAAAPPQPSPPPTKFIVMSSSSSASSTQQVLSLSTSAPGSGSTTTSPVTTTVPSVQPIVKLVSTATTTPPSTAPTGPGSVQKYIVVSLPPAGEGKGGPPSHPSPVPPSSSSPSPLGGSALCGGKQETGDSPPPAPGTPKANGSQPPGSGSPQPVP</sequence>
<proteinExistence type="inferred from homology"/>
<keyword evidence="3" id="KW-0805">Transcription regulation</keyword>
<dbReference type="GO" id="GO:0046982">
    <property type="term" value="F:protein heterodimerization activity"/>
    <property type="evidence" value="ECO:0007669"/>
    <property type="project" value="InterPro"/>
</dbReference>
<comment type="subunit">
    <text evidence="8">Component of the TFIID basal transcription factor complex, composed of TATA-box-binding protein TBP, and a number of TBP-associated factors (TAFs), including TAF1, TAF2, TAF3, TAF4, TAF5, TAF6, TAF7, TAF8, TAF9, TAF10, TAF11, TAF12 and TAF13. Interacts directly with TBP, TAF1/TAFII250, TAF9/TAFII31 and TAF12/TAFII20. The TAF6/TAFII70-TAF9/TAFII31 heterodimer forms an octamer complex with the TAF4B/TFII105-TAF12/TFIID20 heterodimer. Component of some MLL1/MLL complex, at least composed of the core components KMT2A/MLL1, ASH2L, HCFC1/HCF1, WDR5 and RBBP5, as well as the facultative components BACC1, CHD8, E2F6, HSP70, INO80C, KANSL1, LAS1L, MAX, MCRS1, MGA, MYST1/MOF, PELP1, PHF20, PRP31, RING2, RUVB1/TIP49A, RUVB2/TIP49B, SENP3, TAF1, TAF4, TAF6, TAF7, TAF9 and TEX10. Also interacts with the GTFs, TFIIEalpha/GTF2E1 and TFIIFalpha/GTF2F1. Component of the TBP-free TAFII-histone acetylase complex (TFTC-HAT). Interacts with TP53/p53.</text>
</comment>
<keyword evidence="4" id="KW-0804">Transcription</keyword>
<feature type="region of interest" description="Disordered" evidence="12">
    <location>
        <begin position="252"/>
        <end position="314"/>
    </location>
</feature>
<keyword evidence="5" id="KW-0539">Nucleus</keyword>
<evidence type="ECO:0000256" key="12">
    <source>
        <dbReference type="SAM" id="MobiDB-lite"/>
    </source>
</evidence>
<dbReference type="Gene3D" id="1.25.40.770">
    <property type="entry name" value="TAF6, C-terminal HEAT repeat domain"/>
    <property type="match status" value="1"/>
</dbReference>
<keyword evidence="15" id="KW-1185">Reference proteome</keyword>
<dbReference type="PANTHER" id="PTHR10221">
    <property type="entry name" value="TRANSCRIPTION INITIATION FACTOR TFIID SUBUNIT 6"/>
    <property type="match status" value="1"/>
</dbReference>
<dbReference type="Pfam" id="PF02969">
    <property type="entry name" value="TAF"/>
    <property type="match status" value="1"/>
</dbReference>
<evidence type="ECO:0000256" key="10">
    <source>
        <dbReference type="ARBA" id="ARBA00080723"/>
    </source>
</evidence>
<feature type="compositionally biased region" description="Low complexity" evidence="12">
    <location>
        <begin position="652"/>
        <end position="684"/>
    </location>
</feature>
<evidence type="ECO:0000259" key="13">
    <source>
        <dbReference type="SMART" id="SM00803"/>
    </source>
</evidence>
<dbReference type="SMART" id="SM00803">
    <property type="entry name" value="TAF"/>
    <property type="match status" value="1"/>
</dbReference>
<dbReference type="CDD" id="cd22931">
    <property type="entry name" value="HFD_TAF6"/>
    <property type="match status" value="1"/>
</dbReference>
<dbReference type="GO" id="GO:0000124">
    <property type="term" value="C:SAGA complex"/>
    <property type="evidence" value="ECO:0007669"/>
    <property type="project" value="InterPro"/>
</dbReference>
<dbReference type="InterPro" id="IPR004823">
    <property type="entry name" value="TAF_TATA-bd_Histone-like_dom"/>
</dbReference>
<feature type="compositionally biased region" description="Low complexity" evidence="12">
    <location>
        <begin position="775"/>
        <end position="788"/>
    </location>
</feature>
<evidence type="ECO:0000256" key="9">
    <source>
        <dbReference type="ARBA" id="ARBA00080708"/>
    </source>
</evidence>
<evidence type="ECO:0000256" key="4">
    <source>
        <dbReference type="ARBA" id="ARBA00023163"/>
    </source>
</evidence>